<proteinExistence type="predicted"/>
<organism evidence="1 2">
    <name type="scientific">Luteimonas padinae</name>
    <dbReference type="NCBI Taxonomy" id="1714359"/>
    <lineage>
        <taxon>Bacteria</taxon>
        <taxon>Pseudomonadati</taxon>
        <taxon>Pseudomonadota</taxon>
        <taxon>Gammaproteobacteria</taxon>
        <taxon>Lysobacterales</taxon>
        <taxon>Lysobacteraceae</taxon>
        <taxon>Luteimonas</taxon>
    </lineage>
</organism>
<dbReference type="Proteomes" id="UP001589898">
    <property type="component" value="Unassembled WGS sequence"/>
</dbReference>
<gene>
    <name evidence="1" type="ORF">ACFFFU_05150</name>
</gene>
<keyword evidence="2" id="KW-1185">Reference proteome</keyword>
<dbReference type="Pfam" id="PF04365">
    <property type="entry name" value="BrnT_toxin"/>
    <property type="match status" value="1"/>
</dbReference>
<evidence type="ECO:0000313" key="2">
    <source>
        <dbReference type="Proteomes" id="UP001589898"/>
    </source>
</evidence>
<dbReference type="InterPro" id="IPR007460">
    <property type="entry name" value="BrnT_toxin"/>
</dbReference>
<dbReference type="Gene3D" id="3.10.450.530">
    <property type="entry name" value="Ribonuclease toxin, BrnT, of type II toxin-antitoxin system"/>
    <property type="match status" value="1"/>
</dbReference>
<dbReference type="InterPro" id="IPR038573">
    <property type="entry name" value="BrnT_sf"/>
</dbReference>
<protein>
    <submittedName>
        <fullName evidence="1">BrnT family toxin</fullName>
    </submittedName>
</protein>
<accession>A0ABV6SUL8</accession>
<dbReference type="EMBL" id="JBHLTF010000024">
    <property type="protein sequence ID" value="MFC0717134.1"/>
    <property type="molecule type" value="Genomic_DNA"/>
</dbReference>
<reference evidence="1 2" key="1">
    <citation type="submission" date="2024-09" db="EMBL/GenBank/DDBJ databases">
        <authorList>
            <person name="Sun Q."/>
            <person name="Mori K."/>
        </authorList>
    </citation>
    <scope>NUCLEOTIDE SEQUENCE [LARGE SCALE GENOMIC DNA]</scope>
    <source>
        <strain evidence="1 2">KCTC 52403</strain>
    </source>
</reference>
<evidence type="ECO:0000313" key="1">
    <source>
        <dbReference type="EMBL" id="MFC0717134.1"/>
    </source>
</evidence>
<dbReference type="RefSeq" id="WP_229823504.1">
    <property type="nucleotide sequence ID" value="NZ_BMZT01000010.1"/>
</dbReference>
<name>A0ABV6SUL8_9GAMM</name>
<sequence>MTSIHQISYDPAKRQCTLESRALDFEDATLVFAGNTFEVEDTRRDYGETHVICFGHLAGRLVVIGYTQRGAIRHVFSMRKANEREQARIGPRLEV</sequence>
<comment type="caution">
    <text evidence="1">The sequence shown here is derived from an EMBL/GenBank/DDBJ whole genome shotgun (WGS) entry which is preliminary data.</text>
</comment>